<dbReference type="RefSeq" id="WP_253887433.1">
    <property type="nucleotide sequence ID" value="NZ_BAAAVB010000009.1"/>
</dbReference>
<organism evidence="1 2">
    <name type="scientific">Actinokineospora diospyrosa</name>
    <dbReference type="NCBI Taxonomy" id="103728"/>
    <lineage>
        <taxon>Bacteria</taxon>
        <taxon>Bacillati</taxon>
        <taxon>Actinomycetota</taxon>
        <taxon>Actinomycetes</taxon>
        <taxon>Pseudonocardiales</taxon>
        <taxon>Pseudonocardiaceae</taxon>
        <taxon>Actinokineospora</taxon>
    </lineage>
</organism>
<name>A0ABT1ICV0_9PSEU</name>
<protein>
    <recommendedName>
        <fullName evidence="3">Anti-sigma factor</fullName>
    </recommendedName>
</protein>
<reference evidence="1 2" key="1">
    <citation type="submission" date="2022-06" db="EMBL/GenBank/DDBJ databases">
        <title>Genomic Encyclopedia of Archaeal and Bacterial Type Strains, Phase II (KMG-II): from individual species to whole genera.</title>
        <authorList>
            <person name="Goeker M."/>
        </authorList>
    </citation>
    <scope>NUCLEOTIDE SEQUENCE [LARGE SCALE GENOMIC DNA]</scope>
    <source>
        <strain evidence="1 2">DSM 44255</strain>
    </source>
</reference>
<accession>A0ABT1ICV0</accession>
<sequence length="271" mass="28557">MQWQDTLRDLDDRLAAGEIDSAEHRRLRDEALAEASGTTRRVHIPSSAFLPQREHTPPRALDLADRGRFVDGEALFVESSGRVGRIALGVVGAAILVAAGVWLFSGDSEPVAEAPPPQPTTASRADELAKGLPKLPGTIRSQPSVLPVSVGPQLGLYGPEIPNAGSSGLVNAASTDGPRSLTVNVLDNGSGPDRAKDVLAYAAATGWTVDTAPEGVQIVRTGQGGTQLYRAVYRSGTWTVLVTATSKDDDLAFRAYFDSVLGRTLLALPAR</sequence>
<comment type="caution">
    <text evidence="1">The sequence shown here is derived from an EMBL/GenBank/DDBJ whole genome shotgun (WGS) entry which is preliminary data.</text>
</comment>
<evidence type="ECO:0000313" key="1">
    <source>
        <dbReference type="EMBL" id="MCP2270462.1"/>
    </source>
</evidence>
<gene>
    <name evidence="1" type="ORF">LV75_002963</name>
</gene>
<proteinExistence type="predicted"/>
<dbReference type="EMBL" id="JAMTCO010000007">
    <property type="protein sequence ID" value="MCP2270462.1"/>
    <property type="molecule type" value="Genomic_DNA"/>
</dbReference>
<evidence type="ECO:0000313" key="2">
    <source>
        <dbReference type="Proteomes" id="UP001205185"/>
    </source>
</evidence>
<keyword evidence="2" id="KW-1185">Reference proteome</keyword>
<dbReference type="Proteomes" id="UP001205185">
    <property type="component" value="Unassembled WGS sequence"/>
</dbReference>
<evidence type="ECO:0008006" key="3">
    <source>
        <dbReference type="Google" id="ProtNLM"/>
    </source>
</evidence>